<proteinExistence type="predicted"/>
<feature type="domain" description="Carrier" evidence="4">
    <location>
        <begin position="19"/>
        <end position="101"/>
    </location>
</feature>
<name>A0A919FXG9_9ACTN</name>
<evidence type="ECO:0000256" key="1">
    <source>
        <dbReference type="ARBA" id="ARBA00022450"/>
    </source>
</evidence>
<dbReference type="RefSeq" id="WP_190212279.1">
    <property type="nucleotide sequence ID" value="NZ_BNBO01000022.1"/>
</dbReference>
<reference evidence="5" key="2">
    <citation type="submission" date="2020-09" db="EMBL/GenBank/DDBJ databases">
        <authorList>
            <person name="Sun Q."/>
            <person name="Ohkuma M."/>
        </authorList>
    </citation>
    <scope>NUCLEOTIDE SEQUENCE</scope>
    <source>
        <strain evidence="5">JCM 4646</strain>
    </source>
</reference>
<dbReference type="PROSITE" id="PS50075">
    <property type="entry name" value="CARRIER"/>
    <property type="match status" value="1"/>
</dbReference>
<dbReference type="PROSITE" id="PS00012">
    <property type="entry name" value="PHOSPHOPANTETHEINE"/>
    <property type="match status" value="1"/>
</dbReference>
<comment type="caution">
    <text evidence="5">The sequence shown here is derived from an EMBL/GenBank/DDBJ whole genome shotgun (WGS) entry which is preliminary data.</text>
</comment>
<keyword evidence="1" id="KW-0596">Phosphopantetheine</keyword>
<dbReference type="InterPro" id="IPR036736">
    <property type="entry name" value="ACP-like_sf"/>
</dbReference>
<dbReference type="Proteomes" id="UP000617734">
    <property type="component" value="Unassembled WGS sequence"/>
</dbReference>
<feature type="region of interest" description="Disordered" evidence="3">
    <location>
        <begin position="1"/>
        <end position="25"/>
    </location>
</feature>
<dbReference type="InterPro" id="IPR006162">
    <property type="entry name" value="Ppantetheine_attach_site"/>
</dbReference>
<dbReference type="AlphaFoldDB" id="A0A919FXG9"/>
<dbReference type="GeneID" id="95354441"/>
<evidence type="ECO:0000256" key="2">
    <source>
        <dbReference type="ARBA" id="ARBA00022553"/>
    </source>
</evidence>
<evidence type="ECO:0000313" key="6">
    <source>
        <dbReference type="Proteomes" id="UP000617734"/>
    </source>
</evidence>
<keyword evidence="2" id="KW-0597">Phosphoprotein</keyword>
<evidence type="ECO:0000259" key="4">
    <source>
        <dbReference type="PROSITE" id="PS50075"/>
    </source>
</evidence>
<protein>
    <recommendedName>
        <fullName evidence="4">Carrier domain-containing protein</fullName>
    </recommendedName>
</protein>
<dbReference type="Gene3D" id="1.10.1200.10">
    <property type="entry name" value="ACP-like"/>
    <property type="match status" value="1"/>
</dbReference>
<sequence>MSELAPGPDVRPVPEAGPVPEPDLRPRIRAALGGLLGTELDPAADALPLGGVHAGYDSLAVIDSVGEIERAFDVSIDLVDDDLRTTFASVAAIETLVRRKLADQAVLGTGF</sequence>
<accession>A0A919FXG9</accession>
<gene>
    <name evidence="5" type="ORF">GCM10018781_40360</name>
</gene>
<evidence type="ECO:0000256" key="3">
    <source>
        <dbReference type="SAM" id="MobiDB-lite"/>
    </source>
</evidence>
<dbReference type="SUPFAM" id="SSF47336">
    <property type="entry name" value="ACP-like"/>
    <property type="match status" value="1"/>
</dbReference>
<keyword evidence="6" id="KW-1185">Reference proteome</keyword>
<evidence type="ECO:0000313" key="5">
    <source>
        <dbReference type="EMBL" id="GHH74210.1"/>
    </source>
</evidence>
<organism evidence="5 6">
    <name type="scientific">Kitasatospora indigofera</name>
    <dbReference type="NCBI Taxonomy" id="67307"/>
    <lineage>
        <taxon>Bacteria</taxon>
        <taxon>Bacillati</taxon>
        <taxon>Actinomycetota</taxon>
        <taxon>Actinomycetes</taxon>
        <taxon>Kitasatosporales</taxon>
        <taxon>Streptomycetaceae</taxon>
        <taxon>Kitasatospora</taxon>
    </lineage>
</organism>
<dbReference type="InterPro" id="IPR009081">
    <property type="entry name" value="PP-bd_ACP"/>
</dbReference>
<feature type="compositionally biased region" description="Pro residues" evidence="3">
    <location>
        <begin position="9"/>
        <end position="21"/>
    </location>
</feature>
<reference evidence="5" key="1">
    <citation type="journal article" date="2014" name="Int. J. Syst. Evol. Microbiol.">
        <title>Complete genome sequence of Corynebacterium casei LMG S-19264T (=DSM 44701T), isolated from a smear-ripened cheese.</title>
        <authorList>
            <consortium name="US DOE Joint Genome Institute (JGI-PGF)"/>
            <person name="Walter F."/>
            <person name="Albersmeier A."/>
            <person name="Kalinowski J."/>
            <person name="Ruckert C."/>
        </authorList>
    </citation>
    <scope>NUCLEOTIDE SEQUENCE</scope>
    <source>
        <strain evidence="5">JCM 4646</strain>
    </source>
</reference>
<dbReference type="EMBL" id="BNBO01000022">
    <property type="protein sequence ID" value="GHH74210.1"/>
    <property type="molecule type" value="Genomic_DNA"/>
</dbReference>